<dbReference type="EMBL" id="JAGMUU010000033">
    <property type="protein sequence ID" value="KAH7118141.1"/>
    <property type="molecule type" value="Genomic_DNA"/>
</dbReference>
<organism evidence="2 3">
    <name type="scientific">Dactylonectria estremocensis</name>
    <dbReference type="NCBI Taxonomy" id="1079267"/>
    <lineage>
        <taxon>Eukaryota</taxon>
        <taxon>Fungi</taxon>
        <taxon>Dikarya</taxon>
        <taxon>Ascomycota</taxon>
        <taxon>Pezizomycotina</taxon>
        <taxon>Sordariomycetes</taxon>
        <taxon>Hypocreomycetidae</taxon>
        <taxon>Hypocreales</taxon>
        <taxon>Nectriaceae</taxon>
        <taxon>Dactylonectria</taxon>
    </lineage>
</organism>
<evidence type="ECO:0000313" key="3">
    <source>
        <dbReference type="Proteomes" id="UP000717696"/>
    </source>
</evidence>
<accession>A0A9P9IEV2</accession>
<protein>
    <submittedName>
        <fullName evidence="2">Uncharacterized protein</fullName>
    </submittedName>
</protein>
<dbReference type="OrthoDB" id="2139606at2759"/>
<gene>
    <name evidence="2" type="ORF">B0J13DRAFT_514049</name>
    <name evidence="1" type="ORF">B0J13DRAFT_516525</name>
</gene>
<dbReference type="AlphaFoldDB" id="A0A9P9IEV2"/>
<dbReference type="Proteomes" id="UP000717696">
    <property type="component" value="Unassembled WGS sequence"/>
</dbReference>
<reference evidence="2" key="1">
    <citation type="journal article" date="2021" name="Nat. Commun.">
        <title>Genetic determinants of endophytism in the Arabidopsis root mycobiome.</title>
        <authorList>
            <person name="Mesny F."/>
            <person name="Miyauchi S."/>
            <person name="Thiergart T."/>
            <person name="Pickel B."/>
            <person name="Atanasova L."/>
            <person name="Karlsson M."/>
            <person name="Huettel B."/>
            <person name="Barry K.W."/>
            <person name="Haridas S."/>
            <person name="Chen C."/>
            <person name="Bauer D."/>
            <person name="Andreopoulos W."/>
            <person name="Pangilinan J."/>
            <person name="LaButti K."/>
            <person name="Riley R."/>
            <person name="Lipzen A."/>
            <person name="Clum A."/>
            <person name="Drula E."/>
            <person name="Henrissat B."/>
            <person name="Kohler A."/>
            <person name="Grigoriev I.V."/>
            <person name="Martin F.M."/>
            <person name="Hacquard S."/>
        </authorList>
    </citation>
    <scope>NUCLEOTIDE SEQUENCE</scope>
    <source>
        <strain evidence="2">MPI-CAGE-AT-0021</strain>
    </source>
</reference>
<sequence length="91" mass="10312">MTARNLLHFMIFARVDDFTHQKINIGKEPSTSINVSSMASFLSMVTLLAHMNLYTPDYPQIPLISSGRRGWDEASRMIAQVRGSIEQLDEL</sequence>
<evidence type="ECO:0000313" key="1">
    <source>
        <dbReference type="EMBL" id="KAH7110656.1"/>
    </source>
</evidence>
<proteinExistence type="predicted"/>
<evidence type="ECO:0000313" key="2">
    <source>
        <dbReference type="EMBL" id="KAH7118141.1"/>
    </source>
</evidence>
<comment type="caution">
    <text evidence="2">The sequence shown here is derived from an EMBL/GenBank/DDBJ whole genome shotgun (WGS) entry which is preliminary data.</text>
</comment>
<name>A0A9P9IEV2_9HYPO</name>
<dbReference type="EMBL" id="JAGMUU010000061">
    <property type="protein sequence ID" value="KAH7110656.1"/>
    <property type="molecule type" value="Genomic_DNA"/>
</dbReference>
<keyword evidence="3" id="KW-1185">Reference proteome</keyword>